<dbReference type="SUPFAM" id="SSF56672">
    <property type="entry name" value="DNA/RNA polymerases"/>
    <property type="match status" value="1"/>
</dbReference>
<proteinExistence type="predicted"/>
<dbReference type="Pfam" id="PF07727">
    <property type="entry name" value="RVT_2"/>
    <property type="match status" value="1"/>
</dbReference>
<dbReference type="PANTHER" id="PTHR11439">
    <property type="entry name" value="GAG-POL-RELATED RETROTRANSPOSON"/>
    <property type="match status" value="1"/>
</dbReference>
<comment type="caution">
    <text evidence="3">The sequence shown here is derived from an EMBL/GenBank/DDBJ whole genome shotgun (WGS) entry which is preliminary data.</text>
</comment>
<dbReference type="EMBL" id="BKCJ010005187">
    <property type="protein sequence ID" value="GEU65370.1"/>
    <property type="molecule type" value="Genomic_DNA"/>
</dbReference>
<feature type="coiled-coil region" evidence="1">
    <location>
        <begin position="86"/>
        <end position="120"/>
    </location>
</feature>
<dbReference type="InterPro" id="IPR013103">
    <property type="entry name" value="RVT_2"/>
</dbReference>
<protein>
    <recommendedName>
        <fullName evidence="2">Reverse transcriptase Ty1/copia-type domain-containing protein</fullName>
    </recommendedName>
</protein>
<feature type="domain" description="Reverse transcriptase Ty1/copia-type" evidence="2">
    <location>
        <begin position="226"/>
        <end position="303"/>
    </location>
</feature>
<dbReference type="PANTHER" id="PTHR11439:SF495">
    <property type="entry name" value="REVERSE TRANSCRIPTASE, RNA-DEPENDENT DNA POLYMERASE-RELATED"/>
    <property type="match status" value="1"/>
</dbReference>
<accession>A0A6L2LVS7</accession>
<name>A0A6L2LVS7_TANCI</name>
<dbReference type="AlphaFoldDB" id="A0A6L2LVS7"/>
<dbReference type="InterPro" id="IPR043502">
    <property type="entry name" value="DNA/RNA_pol_sf"/>
</dbReference>
<sequence>MTIYSNFTIITVVGNKMLKSFPLPVNFPTASEERKNTNSLNTKITNLNEALSDSTTNLYHYKLGLSQVEARHVEFKTQEIKLCEKIRGLEFDVKNKNAKIENLMNKLEQIKKEKEGLDSKLTGFKSASKDLDTLLGSQRSDKNKEGLGYNVVPSFLLKSTLLPRKIWKNWSKNNFANKNVTPRADLFKTASVSATRRVNTAAPRPNMNSAQPKTTQDLVIIKLIQRVKRGTIDQTLFIKRHRGDFILVQVYVDDIIFGSSNPQLCREFEALMHEKFQMSVMGELNFFLGLQVLQKKDGIFLSQDRKDRPGKDVELHLYRSMIGSLMYLTASRPDIMFAVCACARHQVTPKECYLHAVKRIFRYLKGPPKLGLWYHKESLFNVVAYLDSDYGGATQYKKSTTRRCQFLGRRLISWQCKKQTIMATSITEAKYVAVASGCRQVLWIQNQLLDYGYHFIRDCFEKKLISVDHIHTDDNVVDLLTKHFDARRRNLKLNNEEGISSLPDAELFENLALMGYNILPNQKFTFQKGFNEFSSNIATAMVCLATDRVYNFSKMIFDGMSKALPIAANEPASLLRYDSQGEAFPTVSGLEARQDRKNIIKTSALPHDSTPRVTSLAADEGTQDLEISNLKARIRLLEDKDKGTAEFSRDDALIKGRSLETGEEAGVEKSTKRGSNDTEELVNVLTSMDAVTILTSGVQAVSVPLVTEIPNVGVPTSSGLVPTANPIFTTASVVTPYLRRKGKEKMVESETPKKKKIQEHIDVQMAREMEEEMARDAQRMNEQIARDAEIARIHAEKELSHSGWKTKHFKGMTLEEIREKFIPVWKKIKDFVLMASKEEGERVKRKGLRLEQGSAKKIKTSEEVSKEDLKEMMQLVPVEEVYVEALQVELKRLFELDFEEQLWTHTQALMHDPVEWRLYDTCGVHHMFTRDQEIFMLVEKDYPLRRGLAIVMINNKLQMKYQVYGRIVGNKMLKSFPLPVKKILLPEYFPTASEEKFPLLS</sequence>
<dbReference type="CDD" id="cd09272">
    <property type="entry name" value="RNase_HI_RT_Ty1"/>
    <property type="match status" value="1"/>
</dbReference>
<evidence type="ECO:0000259" key="2">
    <source>
        <dbReference type="Pfam" id="PF07727"/>
    </source>
</evidence>
<evidence type="ECO:0000256" key="1">
    <source>
        <dbReference type="SAM" id="Coils"/>
    </source>
</evidence>
<organism evidence="3">
    <name type="scientific">Tanacetum cinerariifolium</name>
    <name type="common">Dalmatian daisy</name>
    <name type="synonym">Chrysanthemum cinerariifolium</name>
    <dbReference type="NCBI Taxonomy" id="118510"/>
    <lineage>
        <taxon>Eukaryota</taxon>
        <taxon>Viridiplantae</taxon>
        <taxon>Streptophyta</taxon>
        <taxon>Embryophyta</taxon>
        <taxon>Tracheophyta</taxon>
        <taxon>Spermatophyta</taxon>
        <taxon>Magnoliopsida</taxon>
        <taxon>eudicotyledons</taxon>
        <taxon>Gunneridae</taxon>
        <taxon>Pentapetalae</taxon>
        <taxon>asterids</taxon>
        <taxon>campanulids</taxon>
        <taxon>Asterales</taxon>
        <taxon>Asteraceae</taxon>
        <taxon>Asteroideae</taxon>
        <taxon>Anthemideae</taxon>
        <taxon>Anthemidinae</taxon>
        <taxon>Tanacetum</taxon>
    </lineage>
</organism>
<gene>
    <name evidence="3" type="ORF">Tci_037348</name>
</gene>
<evidence type="ECO:0000313" key="3">
    <source>
        <dbReference type="EMBL" id="GEU65370.1"/>
    </source>
</evidence>
<keyword evidence="1" id="KW-0175">Coiled coil</keyword>
<reference evidence="3" key="1">
    <citation type="journal article" date="2019" name="Sci. Rep.">
        <title>Draft genome of Tanacetum cinerariifolium, the natural source of mosquito coil.</title>
        <authorList>
            <person name="Yamashiro T."/>
            <person name="Shiraishi A."/>
            <person name="Satake H."/>
            <person name="Nakayama K."/>
        </authorList>
    </citation>
    <scope>NUCLEOTIDE SEQUENCE</scope>
</reference>